<dbReference type="PANTHER" id="PTHR46796">
    <property type="entry name" value="HTH-TYPE TRANSCRIPTIONAL ACTIVATOR RHAS-RELATED"/>
    <property type="match status" value="1"/>
</dbReference>
<dbReference type="GO" id="GO:0043565">
    <property type="term" value="F:sequence-specific DNA binding"/>
    <property type="evidence" value="ECO:0007669"/>
    <property type="project" value="InterPro"/>
</dbReference>
<dbReference type="InterPro" id="IPR018060">
    <property type="entry name" value="HTH_AraC"/>
</dbReference>
<comment type="caution">
    <text evidence="5">The sequence shown here is derived from an EMBL/GenBank/DDBJ whole genome shotgun (WGS) entry which is preliminary data.</text>
</comment>
<evidence type="ECO:0000259" key="4">
    <source>
        <dbReference type="PROSITE" id="PS01124"/>
    </source>
</evidence>
<keyword evidence="6" id="KW-1185">Reference proteome</keyword>
<proteinExistence type="predicted"/>
<evidence type="ECO:0000313" key="5">
    <source>
        <dbReference type="EMBL" id="VIO65078.1"/>
    </source>
</evidence>
<protein>
    <submittedName>
        <fullName evidence="5">RCS-specific HTH-type transcriptional activator RclR</fullName>
    </submittedName>
</protein>
<organism evidence="5 6">
    <name type="scientific">Bradyrhizobium ivorense</name>
    <dbReference type="NCBI Taxonomy" id="2511166"/>
    <lineage>
        <taxon>Bacteria</taxon>
        <taxon>Pseudomonadati</taxon>
        <taxon>Pseudomonadota</taxon>
        <taxon>Alphaproteobacteria</taxon>
        <taxon>Hyphomicrobiales</taxon>
        <taxon>Nitrobacteraceae</taxon>
        <taxon>Bradyrhizobium</taxon>
    </lineage>
</organism>
<keyword evidence="1" id="KW-0805">Transcription regulation</keyword>
<dbReference type="EMBL" id="CAADFC020000004">
    <property type="protein sequence ID" value="VIO65078.1"/>
    <property type="molecule type" value="Genomic_DNA"/>
</dbReference>
<keyword evidence="2" id="KW-0238">DNA-binding</keyword>
<dbReference type="InterPro" id="IPR032783">
    <property type="entry name" value="AraC_lig"/>
</dbReference>
<dbReference type="Pfam" id="PF12833">
    <property type="entry name" value="HTH_18"/>
    <property type="match status" value="1"/>
</dbReference>
<dbReference type="PRINTS" id="PR00032">
    <property type="entry name" value="HTHARAC"/>
</dbReference>
<dbReference type="AlphaFoldDB" id="A0A508SVE5"/>
<evidence type="ECO:0000256" key="2">
    <source>
        <dbReference type="ARBA" id="ARBA00023125"/>
    </source>
</evidence>
<reference evidence="5" key="1">
    <citation type="submission" date="2019-02" db="EMBL/GenBank/DDBJ databases">
        <authorList>
            <person name="Pothier F.J."/>
        </authorList>
    </citation>
    <scope>NUCLEOTIDE SEQUENCE</scope>
    <source>
        <strain evidence="5">CI-1B</strain>
    </source>
</reference>
<dbReference type="PANTHER" id="PTHR46796:SF7">
    <property type="entry name" value="ARAC FAMILY TRANSCRIPTIONAL REGULATOR"/>
    <property type="match status" value="1"/>
</dbReference>
<feature type="domain" description="HTH araC/xylS-type" evidence="4">
    <location>
        <begin position="216"/>
        <end position="314"/>
    </location>
</feature>
<evidence type="ECO:0000256" key="3">
    <source>
        <dbReference type="ARBA" id="ARBA00023163"/>
    </source>
</evidence>
<dbReference type="InterPro" id="IPR020449">
    <property type="entry name" value="Tscrpt_reg_AraC-type_HTH"/>
</dbReference>
<dbReference type="OrthoDB" id="9802263at2"/>
<dbReference type="Gene3D" id="1.10.10.60">
    <property type="entry name" value="Homeodomain-like"/>
    <property type="match status" value="2"/>
</dbReference>
<dbReference type="Proteomes" id="UP000328092">
    <property type="component" value="Unassembled WGS sequence"/>
</dbReference>
<evidence type="ECO:0000313" key="6">
    <source>
        <dbReference type="Proteomes" id="UP000328092"/>
    </source>
</evidence>
<dbReference type="InterPro" id="IPR050204">
    <property type="entry name" value="AraC_XylS_family_regulators"/>
</dbReference>
<dbReference type="Pfam" id="PF12852">
    <property type="entry name" value="Cupin_6"/>
    <property type="match status" value="1"/>
</dbReference>
<name>A0A508SVE5_9BRAD</name>
<gene>
    <name evidence="5" type="primary">rclR_1</name>
    <name evidence="5" type="ORF">CI1B_01740</name>
</gene>
<dbReference type="GO" id="GO:0003700">
    <property type="term" value="F:DNA-binding transcription factor activity"/>
    <property type="evidence" value="ECO:0007669"/>
    <property type="project" value="InterPro"/>
</dbReference>
<sequence length="333" mass="36967">MLCPIVRWSNFGSMDILAQVLDRVRLGGTLLFHFELGHPWNLELPARPYALFHYLSRGSATLALGQGQEIQMTEGDFVVITRGEPHTLYSDRRAKPLQIIDIDRSSPRLGVLRHGGRAKPLSTMICGNFTVSRPLFGSVLELLPPMLLLKPTADGGWLEAILRRMVSESALERPGQRVALSRLTEVLFVEALRSWIASLKPGEGGWLGAISDPHIGPALKLIHENPERPWALSDLGQRVGLGRSAFSARFTRLVGQSMHRYVIERRMAEAAFLLETSDEPIARIASRVGYETAAAFSKLFHRHHGLSPGRYRAARRSDGGWRQGDVLEAEGAD</sequence>
<dbReference type="InterPro" id="IPR011051">
    <property type="entry name" value="RmlC_Cupin_sf"/>
</dbReference>
<keyword evidence="3" id="KW-0804">Transcription</keyword>
<dbReference type="SMART" id="SM00342">
    <property type="entry name" value="HTH_ARAC"/>
    <property type="match status" value="1"/>
</dbReference>
<dbReference type="InterPro" id="IPR009057">
    <property type="entry name" value="Homeodomain-like_sf"/>
</dbReference>
<dbReference type="PROSITE" id="PS01124">
    <property type="entry name" value="HTH_ARAC_FAMILY_2"/>
    <property type="match status" value="1"/>
</dbReference>
<dbReference type="SUPFAM" id="SSF46689">
    <property type="entry name" value="Homeodomain-like"/>
    <property type="match status" value="2"/>
</dbReference>
<accession>A0A508SVE5</accession>
<evidence type="ECO:0000256" key="1">
    <source>
        <dbReference type="ARBA" id="ARBA00023015"/>
    </source>
</evidence>
<dbReference type="SUPFAM" id="SSF51182">
    <property type="entry name" value="RmlC-like cupins"/>
    <property type="match status" value="1"/>
</dbReference>